<evidence type="ECO:0000313" key="3">
    <source>
        <dbReference type="Proteomes" id="UP000294830"/>
    </source>
</evidence>
<proteinExistence type="predicted"/>
<comment type="caution">
    <text evidence="2">The sequence shown here is derived from an EMBL/GenBank/DDBJ whole genome shotgun (WGS) entry which is preliminary data.</text>
</comment>
<organism evidence="2 3">
    <name type="scientific">Acetobacteroides hydrogenigenes</name>
    <dbReference type="NCBI Taxonomy" id="979970"/>
    <lineage>
        <taxon>Bacteria</taxon>
        <taxon>Pseudomonadati</taxon>
        <taxon>Bacteroidota</taxon>
        <taxon>Bacteroidia</taxon>
        <taxon>Bacteroidales</taxon>
        <taxon>Rikenellaceae</taxon>
        <taxon>Acetobacteroides</taxon>
    </lineage>
</organism>
<protein>
    <submittedName>
        <fullName evidence="2">Uncharacterized protein DUF4382</fullName>
    </submittedName>
</protein>
<dbReference type="Pfam" id="PF14321">
    <property type="entry name" value="DUF4382"/>
    <property type="match status" value="1"/>
</dbReference>
<dbReference type="EMBL" id="SLWB01000008">
    <property type="protein sequence ID" value="TCN66711.1"/>
    <property type="molecule type" value="Genomic_DNA"/>
</dbReference>
<name>A0A4R2EEG1_9BACT</name>
<reference evidence="2 3" key="1">
    <citation type="submission" date="2019-03" db="EMBL/GenBank/DDBJ databases">
        <title>Genomic Encyclopedia of Archaeal and Bacterial Type Strains, Phase II (KMG-II): from individual species to whole genera.</title>
        <authorList>
            <person name="Goeker M."/>
        </authorList>
    </citation>
    <scope>NUCLEOTIDE SEQUENCE [LARGE SCALE GENOMIC DNA]</scope>
    <source>
        <strain evidence="2 3">RL-C</strain>
    </source>
</reference>
<dbReference type="PROSITE" id="PS51257">
    <property type="entry name" value="PROKAR_LIPOPROTEIN"/>
    <property type="match status" value="1"/>
</dbReference>
<keyword evidence="3" id="KW-1185">Reference proteome</keyword>
<evidence type="ECO:0000259" key="1">
    <source>
        <dbReference type="Pfam" id="PF14321"/>
    </source>
</evidence>
<dbReference type="AlphaFoldDB" id="A0A4R2EEG1"/>
<accession>A0A4R2EEG1</accession>
<sequence length="264" mass="27934">MRKNIIFGLIAGLVGFGGLASCTDKDVTTTSRFEVRLTDAPADYAKVLVDIQGVEYNVNGTDGGWKSLPLKRTGVYNLLNFRNGVDTILAGEEIAAGKISQIRLKLGHNNSIVLKNGETISLKVPSGAESGLKLNLHAELEAGLAYVLTVDFDAAKSIVEHGNGKYSLKPVLRAYRTAASGAIAGKVTPDTLSTTVYLLKLNSVTQKNDTVATTIAKAGSFLIGGVAEGGYTVRVAPTYKFQPKDLNANVTIGNIFDLGVVAFQ</sequence>
<dbReference type="Proteomes" id="UP000294830">
    <property type="component" value="Unassembled WGS sequence"/>
</dbReference>
<dbReference type="InterPro" id="IPR025491">
    <property type="entry name" value="DUF4382"/>
</dbReference>
<evidence type="ECO:0000313" key="2">
    <source>
        <dbReference type="EMBL" id="TCN66711.1"/>
    </source>
</evidence>
<dbReference type="RefSeq" id="WP_131839409.1">
    <property type="nucleotide sequence ID" value="NZ_SLWB01000008.1"/>
</dbReference>
<dbReference type="OrthoDB" id="2111471at2"/>
<feature type="domain" description="DUF4382" evidence="1">
    <location>
        <begin position="30"/>
        <end position="170"/>
    </location>
</feature>
<gene>
    <name evidence="2" type="ORF">CLV25_10850</name>
</gene>